<keyword evidence="4 8" id="KW-0812">Transmembrane</keyword>
<keyword evidence="7 8" id="KW-0998">Cell outer membrane</keyword>
<dbReference type="Gene3D" id="2.40.170.20">
    <property type="entry name" value="TonB-dependent receptor, beta-barrel domain"/>
    <property type="match status" value="1"/>
</dbReference>
<accession>A0A486XR63</accession>
<evidence type="ECO:0000313" key="13">
    <source>
        <dbReference type="EMBL" id="VHO03957.1"/>
    </source>
</evidence>
<dbReference type="PANTHER" id="PTHR47234:SF2">
    <property type="entry name" value="TONB-DEPENDENT RECEPTOR"/>
    <property type="match status" value="1"/>
</dbReference>
<dbReference type="EMBL" id="CAAJGR010000089">
    <property type="protein sequence ID" value="VHO03957.1"/>
    <property type="molecule type" value="Genomic_DNA"/>
</dbReference>
<dbReference type="InterPro" id="IPR000531">
    <property type="entry name" value="Beta-barrel_TonB"/>
</dbReference>
<evidence type="ECO:0000259" key="11">
    <source>
        <dbReference type="Pfam" id="PF00593"/>
    </source>
</evidence>
<evidence type="ECO:0000256" key="1">
    <source>
        <dbReference type="ARBA" id="ARBA00004571"/>
    </source>
</evidence>
<comment type="subcellular location">
    <subcellularLocation>
        <location evidence="1 8">Cell outer membrane</location>
        <topology evidence="1 8">Multi-pass membrane protein</topology>
    </subcellularLocation>
</comment>
<evidence type="ECO:0000256" key="5">
    <source>
        <dbReference type="ARBA" id="ARBA00023077"/>
    </source>
</evidence>
<evidence type="ECO:0000256" key="6">
    <source>
        <dbReference type="ARBA" id="ARBA00023136"/>
    </source>
</evidence>
<keyword evidence="13" id="KW-0675">Receptor</keyword>
<evidence type="ECO:0000256" key="10">
    <source>
        <dbReference type="SAM" id="SignalP"/>
    </source>
</evidence>
<dbReference type="Pfam" id="PF00593">
    <property type="entry name" value="TonB_dep_Rec_b-barrel"/>
    <property type="match status" value="1"/>
</dbReference>
<gene>
    <name evidence="13" type="ORF">BAL341_1667</name>
</gene>
<dbReference type="AlphaFoldDB" id="A0A486XR63"/>
<evidence type="ECO:0000256" key="4">
    <source>
        <dbReference type="ARBA" id="ARBA00022692"/>
    </source>
</evidence>
<dbReference type="PANTHER" id="PTHR47234">
    <property type="match status" value="1"/>
</dbReference>
<dbReference type="PROSITE" id="PS52016">
    <property type="entry name" value="TONB_DEPENDENT_REC_3"/>
    <property type="match status" value="1"/>
</dbReference>
<organism evidence="13">
    <name type="scientific">Rheinheimera sp. BAL341</name>
    <dbReference type="NCBI Taxonomy" id="1708203"/>
    <lineage>
        <taxon>Bacteria</taxon>
        <taxon>Pseudomonadati</taxon>
        <taxon>Pseudomonadota</taxon>
        <taxon>Gammaproteobacteria</taxon>
        <taxon>Chromatiales</taxon>
        <taxon>Chromatiaceae</taxon>
        <taxon>Rheinheimera</taxon>
    </lineage>
</organism>
<reference evidence="13" key="1">
    <citation type="submission" date="2019-04" db="EMBL/GenBank/DDBJ databases">
        <authorList>
            <person name="Brambilla D."/>
        </authorList>
    </citation>
    <scope>NUCLEOTIDE SEQUENCE</scope>
    <source>
        <strain evidence="13">BAL1</strain>
    </source>
</reference>
<sequence>MHKLSPLALAVAGSFFVSPFLFAAEEIAKEEQKIEKIQVTGSRIKGVDLEGTQPLVIISADDIKNSGASTVYDLLKDVAQLRGGSGTFSTSESGATSTSTPAGQAAASLRGLGPAATLTLINGRRVAASSFASGTQNFVDINSIPLAAIERVEVLATGASAIYGADAVAGVINYILKKDYQGAELNASYGNSTASSDEAKYNLNLVFGTELAGGNLTLFADHFDRNGFMAKDRDATRSPLLQSSYSYLPKTAPNIYYFSAIDGNELATPGCPSALVTTEFGEQICAYYPNEDDQLSAPFESSSAGFIFDTELGNLRWTTDFFYSQTKSTSQSSPAPINQVDDSEGPFADETVLDIFPADVRNDILDQIYIDPFDTVAGRRLYGFQFDARFATPRTVEIDNKALRLVTALAGDVGNWSWESALTLSRSESEQTAIAGIYNRYKYHAALAGELCNDGSIASYNADTDSLSCSGPIYNPFLNGDAANDALLALAQEMPTRIGESTVYGWDARISGDLGEFNGNTIGSAFGVELRREEITDTPSANSQANAANGYLVDVFGFGSSLSAADRSQWAAFAEFYIPLTETLDLQLAGRYDNYNDFGSTFNPKVALSWRPVDELVVRASWATSFRAPSLTQAGVKLRTTTARFDCGANQAVADLYCEGDGTERSVNVLELGNPGLQAEESESVSFGFGWSPTQDTTLTVDYWQFKHDRLVDTDMTAVLNAAITDASLRHCGLVPDGAQGISYDDALCDVTDAAGNTIEDDGANLTEILGAWIDYDQPRFNELPLLRDHVILLQNTGEQNVSGIDIAFDQRFDVADGTLKLFFDATHYVSFERNRPGSDFIEELAGTWRYPENIASLGLSWSGEAFFTSLTAYYTSAYADDISGLRGRELDELDALGVLNADGERDVAAWTTVRANIGYDFANASISLNVDNLFDRDPPRAYGSSRGFDSINHDALGRNYRLLFSYRF</sequence>
<evidence type="ECO:0000256" key="2">
    <source>
        <dbReference type="ARBA" id="ARBA00022448"/>
    </source>
</evidence>
<dbReference type="InterPro" id="IPR037066">
    <property type="entry name" value="Plug_dom_sf"/>
</dbReference>
<proteinExistence type="inferred from homology"/>
<evidence type="ECO:0000256" key="7">
    <source>
        <dbReference type="ARBA" id="ARBA00023237"/>
    </source>
</evidence>
<evidence type="ECO:0000259" key="12">
    <source>
        <dbReference type="Pfam" id="PF07715"/>
    </source>
</evidence>
<feature type="domain" description="TonB-dependent receptor-like beta-barrel" evidence="11">
    <location>
        <begin position="474"/>
        <end position="934"/>
    </location>
</feature>
<keyword evidence="6 8" id="KW-0472">Membrane</keyword>
<keyword evidence="10" id="KW-0732">Signal</keyword>
<dbReference type="SUPFAM" id="SSF56935">
    <property type="entry name" value="Porins"/>
    <property type="match status" value="1"/>
</dbReference>
<dbReference type="Gene3D" id="2.170.130.10">
    <property type="entry name" value="TonB-dependent receptor, plug domain"/>
    <property type="match status" value="1"/>
</dbReference>
<evidence type="ECO:0000256" key="9">
    <source>
        <dbReference type="RuleBase" id="RU003357"/>
    </source>
</evidence>
<keyword evidence="3 8" id="KW-1134">Transmembrane beta strand</keyword>
<dbReference type="GO" id="GO:0009279">
    <property type="term" value="C:cell outer membrane"/>
    <property type="evidence" value="ECO:0007669"/>
    <property type="project" value="UniProtKB-SubCell"/>
</dbReference>
<dbReference type="InterPro" id="IPR012910">
    <property type="entry name" value="Plug_dom"/>
</dbReference>
<dbReference type="Pfam" id="PF07715">
    <property type="entry name" value="Plug"/>
    <property type="match status" value="1"/>
</dbReference>
<evidence type="ECO:0000256" key="3">
    <source>
        <dbReference type="ARBA" id="ARBA00022452"/>
    </source>
</evidence>
<feature type="chain" id="PRO_5019801283" evidence="10">
    <location>
        <begin position="24"/>
        <end position="969"/>
    </location>
</feature>
<dbReference type="InterPro" id="IPR039426">
    <property type="entry name" value="TonB-dep_rcpt-like"/>
</dbReference>
<keyword evidence="5 9" id="KW-0798">TonB box</keyword>
<dbReference type="InterPro" id="IPR036942">
    <property type="entry name" value="Beta-barrel_TonB_sf"/>
</dbReference>
<evidence type="ECO:0000256" key="8">
    <source>
        <dbReference type="PROSITE-ProRule" id="PRU01360"/>
    </source>
</evidence>
<keyword evidence="2 8" id="KW-0813">Transport</keyword>
<protein>
    <submittedName>
        <fullName evidence="13">TonB-dependent receptor Outer membrane receptor for ferrienterochelin and colicins</fullName>
    </submittedName>
</protein>
<feature type="domain" description="TonB-dependent receptor plug" evidence="12">
    <location>
        <begin position="52"/>
        <end position="171"/>
    </location>
</feature>
<name>A0A486XR63_9GAMM</name>
<comment type="similarity">
    <text evidence="8 9">Belongs to the TonB-dependent receptor family.</text>
</comment>
<feature type="signal peptide" evidence="10">
    <location>
        <begin position="1"/>
        <end position="23"/>
    </location>
</feature>